<dbReference type="Proteomes" id="UP001597521">
    <property type="component" value="Unassembled WGS sequence"/>
</dbReference>
<dbReference type="InterPro" id="IPR025475">
    <property type="entry name" value="DUF4326"/>
</dbReference>
<reference evidence="4" key="1">
    <citation type="journal article" date="2019" name="Int. J. Syst. Evol. Microbiol.">
        <title>The Global Catalogue of Microorganisms (GCM) 10K type strain sequencing project: providing services to taxonomists for standard genome sequencing and annotation.</title>
        <authorList>
            <consortium name="The Broad Institute Genomics Platform"/>
            <consortium name="The Broad Institute Genome Sequencing Center for Infectious Disease"/>
            <person name="Wu L."/>
            <person name="Ma J."/>
        </authorList>
    </citation>
    <scope>NUCLEOTIDE SEQUENCE [LARGE SCALE GENOMIC DNA]</scope>
    <source>
        <strain evidence="4">CCM 7427</strain>
    </source>
</reference>
<sequence length="99" mass="11128">MSETPPPVRVQLSRRKGWRMPPDTVKVDRTTRFGNPFATGPGSCPPVELVRQYREFIRRPEQAALVADIRQSLRGKNLACWCPLDGPCHADTLLEIANS</sequence>
<evidence type="ECO:0000259" key="2">
    <source>
        <dbReference type="Pfam" id="PF14216"/>
    </source>
</evidence>
<keyword evidence="4" id="KW-1185">Reference proteome</keyword>
<evidence type="ECO:0000313" key="3">
    <source>
        <dbReference type="EMBL" id="MFD2646763.1"/>
    </source>
</evidence>
<comment type="caution">
    <text evidence="3">The sequence shown here is derived from an EMBL/GenBank/DDBJ whole genome shotgun (WGS) entry which is preliminary data.</text>
</comment>
<dbReference type="EMBL" id="JBHUNP010000001">
    <property type="protein sequence ID" value="MFD2646763.1"/>
    <property type="molecule type" value="Genomic_DNA"/>
</dbReference>
<name>A0ABW5QGB4_9HYPH</name>
<organism evidence="3 4">
    <name type="scientific">Devosia albogilva</name>
    <dbReference type="NCBI Taxonomy" id="429726"/>
    <lineage>
        <taxon>Bacteria</taxon>
        <taxon>Pseudomonadati</taxon>
        <taxon>Pseudomonadota</taxon>
        <taxon>Alphaproteobacteria</taxon>
        <taxon>Hyphomicrobiales</taxon>
        <taxon>Devosiaceae</taxon>
        <taxon>Devosia</taxon>
    </lineage>
</organism>
<evidence type="ECO:0000256" key="1">
    <source>
        <dbReference type="SAM" id="MobiDB-lite"/>
    </source>
</evidence>
<evidence type="ECO:0000313" key="4">
    <source>
        <dbReference type="Proteomes" id="UP001597521"/>
    </source>
</evidence>
<feature type="domain" description="DUF4326" evidence="2">
    <location>
        <begin position="14"/>
        <end position="95"/>
    </location>
</feature>
<proteinExistence type="predicted"/>
<gene>
    <name evidence="3" type="ORF">ACFSX5_03035</name>
</gene>
<accession>A0ABW5QGB4</accession>
<dbReference type="Pfam" id="PF14216">
    <property type="entry name" value="DUF4326"/>
    <property type="match status" value="1"/>
</dbReference>
<dbReference type="RefSeq" id="WP_386831651.1">
    <property type="nucleotide sequence ID" value="NZ_JBHUNP010000001.1"/>
</dbReference>
<protein>
    <submittedName>
        <fullName evidence="3">DUF4326 domain-containing protein</fullName>
    </submittedName>
</protein>
<feature type="region of interest" description="Disordered" evidence="1">
    <location>
        <begin position="1"/>
        <end position="40"/>
    </location>
</feature>